<keyword evidence="2" id="KW-1185">Reference proteome</keyword>
<evidence type="ECO:0000313" key="1">
    <source>
        <dbReference type="EMBL" id="KPV72221.1"/>
    </source>
</evidence>
<dbReference type="Proteomes" id="UP000053890">
    <property type="component" value="Unassembled WGS sequence"/>
</dbReference>
<accession>A0A0N8PZG0</accession>
<reference evidence="1 2" key="1">
    <citation type="journal article" date="2015" name="Front. Microbiol.">
        <title>Genome sequence of the plant growth promoting endophytic yeast Rhodotorula graminis WP1.</title>
        <authorList>
            <person name="Firrincieli A."/>
            <person name="Otillar R."/>
            <person name="Salamov A."/>
            <person name="Schmutz J."/>
            <person name="Khan Z."/>
            <person name="Redman R.S."/>
            <person name="Fleck N.D."/>
            <person name="Lindquist E."/>
            <person name="Grigoriev I.V."/>
            <person name="Doty S.L."/>
        </authorList>
    </citation>
    <scope>NUCLEOTIDE SEQUENCE [LARGE SCALE GENOMIC DNA]</scope>
    <source>
        <strain evidence="1 2">WP1</strain>
    </source>
</reference>
<dbReference type="EMBL" id="KQ474088">
    <property type="protein sequence ID" value="KPV72221.1"/>
    <property type="molecule type" value="Genomic_DNA"/>
</dbReference>
<sequence>MSDRLNDDVLKLVFDELAPIAFAGSTYRQIKRVLLCLCRTSRRYCAIAQPLLWRHVRVWSPKQLEQLRASSTASGLGRCTVAYDVESQYSHSLSDALDVSDLLPNIVALRVLAARGSVDAALLVKHQALENVELRGVHLDGPSAPPSRTLKHILIADSMVSTPFLRRWFTPSLLPTLRTVHVERATDLSTSLPVQLDDILARPLLDQLDCVYTSSEHVDPQSVLGGSVEPPVLFVRHDPSAPFPRHSNPRILPTCGVVEALIRADATGQVRLIWSSERQPGSKGPLTLQFHEFWQYARELKAARAGSTGR</sequence>
<dbReference type="RefSeq" id="XP_018268270.1">
    <property type="nucleotide sequence ID" value="XM_018414922.1"/>
</dbReference>
<organism evidence="1 2">
    <name type="scientific">Rhodotorula graminis (strain WP1)</name>
    <dbReference type="NCBI Taxonomy" id="578459"/>
    <lineage>
        <taxon>Eukaryota</taxon>
        <taxon>Fungi</taxon>
        <taxon>Dikarya</taxon>
        <taxon>Basidiomycota</taxon>
        <taxon>Pucciniomycotina</taxon>
        <taxon>Microbotryomycetes</taxon>
        <taxon>Sporidiobolales</taxon>
        <taxon>Sporidiobolaceae</taxon>
        <taxon>Rhodotorula</taxon>
    </lineage>
</organism>
<dbReference type="AlphaFoldDB" id="A0A0N8PZG0"/>
<proteinExistence type="predicted"/>
<evidence type="ECO:0008006" key="3">
    <source>
        <dbReference type="Google" id="ProtNLM"/>
    </source>
</evidence>
<evidence type="ECO:0000313" key="2">
    <source>
        <dbReference type="Proteomes" id="UP000053890"/>
    </source>
</evidence>
<dbReference type="GeneID" id="28975370"/>
<gene>
    <name evidence="1" type="ORF">RHOBADRAFT_47064</name>
</gene>
<protein>
    <recommendedName>
        <fullName evidence="3">F-box domain-containing protein</fullName>
    </recommendedName>
</protein>
<name>A0A0N8PZG0_RHOGW</name>